<dbReference type="PANTHER" id="PTHR22619">
    <property type="entry name" value="ZINC FINGER SWIM DOMAIN CONTAINING PROTEIN 4, 5, 6"/>
    <property type="match status" value="1"/>
</dbReference>
<evidence type="ECO:0000313" key="1">
    <source>
        <dbReference type="Proteomes" id="UP000504611"/>
    </source>
</evidence>
<sequence length="111" mass="12692">MGAPDPTAGASVDDENCWHLDEEQVQEQVKLFLSQGGYHGSGKQLNLLFSKVREMLKMRDSNGARMLTLITEQFMADPRLALWRQQGTTMTDKYRQLWDELGERGNAHHTQ</sequence>
<organism evidence="1 2">
    <name type="scientific">Notothenia coriiceps</name>
    <name type="common">black rockcod</name>
    <dbReference type="NCBI Taxonomy" id="8208"/>
    <lineage>
        <taxon>Eukaryota</taxon>
        <taxon>Metazoa</taxon>
        <taxon>Chordata</taxon>
        <taxon>Craniata</taxon>
        <taxon>Vertebrata</taxon>
        <taxon>Euteleostomi</taxon>
        <taxon>Actinopterygii</taxon>
        <taxon>Neopterygii</taxon>
        <taxon>Teleostei</taxon>
        <taxon>Neoteleostei</taxon>
        <taxon>Acanthomorphata</taxon>
        <taxon>Eupercaria</taxon>
        <taxon>Perciformes</taxon>
        <taxon>Notothenioidei</taxon>
        <taxon>Nototheniidae</taxon>
        <taxon>Notothenia</taxon>
    </lineage>
</organism>
<reference evidence="2" key="1">
    <citation type="submission" date="2025-08" db="UniProtKB">
        <authorList>
            <consortium name="RefSeq"/>
        </authorList>
    </citation>
    <scope>IDENTIFICATION</scope>
    <source>
        <tissue evidence="2">Muscle</tissue>
    </source>
</reference>
<accession>A0A6I9NB59</accession>
<evidence type="ECO:0000313" key="2">
    <source>
        <dbReference type="RefSeq" id="XP_010774999.1"/>
    </source>
</evidence>
<keyword evidence="1" id="KW-1185">Reference proteome</keyword>
<dbReference type="GeneID" id="104950209"/>
<dbReference type="Proteomes" id="UP000504611">
    <property type="component" value="Unplaced"/>
</dbReference>
<name>A0A6I9NB59_9TELE</name>
<dbReference type="RefSeq" id="XP_010774999.1">
    <property type="nucleotide sequence ID" value="XM_010776697.1"/>
</dbReference>
<protein>
    <submittedName>
        <fullName evidence="2">Zinc finger SWIM domain-containing protein 6-like</fullName>
    </submittedName>
</protein>
<gene>
    <name evidence="2" type="primary">LOC104950209</name>
</gene>
<dbReference type="PANTHER" id="PTHR22619:SF3">
    <property type="entry name" value="ZINC FINGER SWIM DOMAIN-CONTAINING PROTEIN 6"/>
    <property type="match status" value="1"/>
</dbReference>
<dbReference type="GO" id="GO:0031462">
    <property type="term" value="C:Cul2-RING ubiquitin ligase complex"/>
    <property type="evidence" value="ECO:0007669"/>
    <property type="project" value="TreeGrafter"/>
</dbReference>
<dbReference type="KEGG" id="ncc:104950209"/>
<dbReference type="AlphaFoldDB" id="A0A6I9NB59"/>
<dbReference type="OrthoDB" id="10013584at2759"/>
<proteinExistence type="predicted"/>